<keyword evidence="5 6" id="KW-0539">Nucleus</keyword>
<evidence type="ECO:0000256" key="7">
    <source>
        <dbReference type="SAM" id="MobiDB-lite"/>
    </source>
</evidence>
<dbReference type="Gene3D" id="1.10.8.530">
    <property type="entry name" value="DNA polymerase alpha-primase, subunit B, N-terminal domain"/>
    <property type="match status" value="1"/>
</dbReference>
<dbReference type="PANTHER" id="PTHR23061">
    <property type="entry name" value="DNA POLYMERASE 2 ALPHA 70 KDA SUBUNIT"/>
    <property type="match status" value="1"/>
</dbReference>
<dbReference type="InParanoid" id="A0A6J0BD98"/>
<evidence type="ECO:0000259" key="9">
    <source>
        <dbReference type="Pfam" id="PF08418"/>
    </source>
</evidence>
<dbReference type="FunCoup" id="A0A6J0BD98">
    <property type="interactions" value="1196"/>
</dbReference>
<dbReference type="GeneID" id="107219218"/>
<evidence type="ECO:0000256" key="5">
    <source>
        <dbReference type="ARBA" id="ARBA00023242"/>
    </source>
</evidence>
<dbReference type="KEGG" id="nlo:107219218"/>
<dbReference type="Pfam" id="PF08418">
    <property type="entry name" value="Pol_alpha_B_N"/>
    <property type="match status" value="1"/>
</dbReference>
<keyword evidence="11" id="KW-1185">Reference proteome</keyword>
<dbReference type="Pfam" id="PF22062">
    <property type="entry name" value="OB_DPOA2"/>
    <property type="match status" value="1"/>
</dbReference>
<dbReference type="Pfam" id="PF04042">
    <property type="entry name" value="DNA_pol_E_B"/>
    <property type="match status" value="1"/>
</dbReference>
<dbReference type="InterPro" id="IPR016722">
    <property type="entry name" value="DNA_pol_alpha_bsu"/>
</dbReference>
<feature type="domain" description="DNA polymerase alpha/delta/epsilon subunit B" evidence="8">
    <location>
        <begin position="346"/>
        <end position="548"/>
    </location>
</feature>
<dbReference type="Proteomes" id="UP000829291">
    <property type="component" value="Chromosome 7"/>
</dbReference>
<feature type="region of interest" description="Disordered" evidence="7">
    <location>
        <begin position="118"/>
        <end position="199"/>
    </location>
</feature>
<dbReference type="InterPro" id="IPR007185">
    <property type="entry name" value="DNA_pol_a/d/e_bsu"/>
</dbReference>
<dbReference type="AlphaFoldDB" id="A0A6J0BD98"/>
<feature type="domain" description="DNA polymerase alpha subunit B N-terminal" evidence="9">
    <location>
        <begin position="6"/>
        <end position="73"/>
    </location>
</feature>
<dbReference type="InterPro" id="IPR013627">
    <property type="entry name" value="Pol_alpha_B_N"/>
</dbReference>
<evidence type="ECO:0000259" key="10">
    <source>
        <dbReference type="Pfam" id="PF22062"/>
    </source>
</evidence>
<keyword evidence="4 6" id="KW-0235">DNA replication</keyword>
<evidence type="ECO:0000256" key="4">
    <source>
        <dbReference type="ARBA" id="ARBA00022705"/>
    </source>
</evidence>
<feature type="domain" description="DNA polymerase alpha subunit B OB" evidence="10">
    <location>
        <begin position="226"/>
        <end position="326"/>
    </location>
</feature>
<comment type="similarity">
    <text evidence="2 6">Belongs to the DNA polymerase alpha subunit B family.</text>
</comment>
<dbReference type="PANTHER" id="PTHR23061:SF12">
    <property type="entry name" value="DNA POLYMERASE ALPHA SUBUNIT B"/>
    <property type="match status" value="1"/>
</dbReference>
<dbReference type="GO" id="GO:0003677">
    <property type="term" value="F:DNA binding"/>
    <property type="evidence" value="ECO:0007669"/>
    <property type="project" value="InterPro"/>
</dbReference>
<feature type="compositionally biased region" description="Basic and acidic residues" evidence="7">
    <location>
        <begin position="180"/>
        <end position="199"/>
    </location>
</feature>
<reference evidence="12" key="1">
    <citation type="submission" date="2025-08" db="UniProtKB">
        <authorList>
            <consortium name="RefSeq"/>
        </authorList>
    </citation>
    <scope>IDENTIFICATION</scope>
    <source>
        <tissue evidence="12">Thorax and Abdomen</tissue>
    </source>
</reference>
<evidence type="ECO:0000256" key="1">
    <source>
        <dbReference type="ARBA" id="ARBA00004123"/>
    </source>
</evidence>
<proteinExistence type="inferred from homology"/>
<comment type="function">
    <text evidence="6">Accessory subunit of the DNA polymerase alpha complex (also known as the alpha DNA polymerase-primase complex) which plays an essential role in the initiation of DNA synthesis.</text>
</comment>
<dbReference type="Gene3D" id="3.60.21.60">
    <property type="match status" value="2"/>
</dbReference>
<dbReference type="CTD" id="136028709"/>
<evidence type="ECO:0000256" key="2">
    <source>
        <dbReference type="ARBA" id="ARBA00007299"/>
    </source>
</evidence>
<evidence type="ECO:0000313" key="11">
    <source>
        <dbReference type="Proteomes" id="UP000829291"/>
    </source>
</evidence>
<dbReference type="GO" id="GO:0006270">
    <property type="term" value="P:DNA replication initiation"/>
    <property type="evidence" value="ECO:0007669"/>
    <property type="project" value="TreeGrafter"/>
</dbReference>
<dbReference type="InterPro" id="IPR054300">
    <property type="entry name" value="OB_DPOA2"/>
</dbReference>
<name>A0A6J0BD98_NEOLC</name>
<gene>
    <name evidence="12" type="primary">LOC107219218</name>
</gene>
<feature type="compositionally biased region" description="Polar residues" evidence="7">
    <location>
        <begin position="145"/>
        <end position="166"/>
    </location>
</feature>
<evidence type="ECO:0000256" key="3">
    <source>
        <dbReference type="ARBA" id="ARBA00018596"/>
    </source>
</evidence>
<accession>A0A6J0BD98</accession>
<evidence type="ECO:0000259" key="8">
    <source>
        <dbReference type="Pfam" id="PF04042"/>
    </source>
</evidence>
<comment type="subcellular location">
    <subcellularLocation>
        <location evidence="1 6">Nucleus</location>
    </subcellularLocation>
</comment>
<dbReference type="RefSeq" id="XP_015512859.1">
    <property type="nucleotide sequence ID" value="XM_015657373.2"/>
</dbReference>
<sequence>MVLKDALKEHFAVFGVVVNDEATLNKCLDLCDLYNLNEEALVETWMAFSVSQCRGDNPTVEYLLRMERNELKKDMGSAGNSKADAKLSKLAVYNSHSMKQYNDDEDILELYGAKTPTTPRVKRLRSPEGEQDNSEVKVRAVDSPFTPSSFSPKVTTPSRHASTPSANRGKILLKFGSDPESWKTDENSRRKVKVKRSEDQPHVPSKALYMYEKLLSKAEALDIVGEELGSAMCKTVNNIDKVEIEPVGVYSRSQYQIQSYGRICCDSEGKLNTASIMLEGTKHLSSGVRVKLDLGKLDQYSVFPGQIVSVKGVNPTGHTLVVKNLFFESPAPPSASPKLAGSDLRIVVAAGPFTQSDNLAYEPLLELIDYVSENQPHVLILVGPFVEFSHTEIQKCEMALTFDDFFEQCVGNIMRKLKDTCTQVILVSSNRDVHHEPIFPTPEFRLKHTYPNLHLMPDPCMIDIEGVIIGSTSVDSLMHLGREEISFNSTRFDRLTRLATHLLAQKCFYPLVPPSEEVNVDTDLWEKYAFMHQQPHILILPSSLRYFCNKIYDCVAMNPERLVKGSFARLRVTVPPKDTDSWKPSENVAVHILKI</sequence>
<protein>
    <recommendedName>
        <fullName evidence="3 6">DNA polymerase alpha subunit B</fullName>
    </recommendedName>
</protein>
<organism evidence="12">
    <name type="scientific">Neodiprion lecontei</name>
    <name type="common">Redheaded pine sawfly</name>
    <dbReference type="NCBI Taxonomy" id="441921"/>
    <lineage>
        <taxon>Eukaryota</taxon>
        <taxon>Metazoa</taxon>
        <taxon>Ecdysozoa</taxon>
        <taxon>Arthropoda</taxon>
        <taxon>Hexapoda</taxon>
        <taxon>Insecta</taxon>
        <taxon>Pterygota</taxon>
        <taxon>Neoptera</taxon>
        <taxon>Endopterygota</taxon>
        <taxon>Hymenoptera</taxon>
        <taxon>Tenthredinoidea</taxon>
        <taxon>Diprionidae</taxon>
        <taxon>Diprioninae</taxon>
        <taxon>Neodiprion</taxon>
    </lineage>
</organism>
<dbReference type="InterPro" id="IPR043034">
    <property type="entry name" value="DNA_pol_alpha_B_N_sf"/>
</dbReference>
<evidence type="ECO:0000313" key="12">
    <source>
        <dbReference type="RefSeq" id="XP_015512859.1"/>
    </source>
</evidence>
<evidence type="ECO:0000256" key="6">
    <source>
        <dbReference type="PIRNR" id="PIRNR018300"/>
    </source>
</evidence>
<dbReference type="OrthoDB" id="336885at2759"/>
<dbReference type="GO" id="GO:0005658">
    <property type="term" value="C:alpha DNA polymerase:primase complex"/>
    <property type="evidence" value="ECO:0007669"/>
    <property type="project" value="TreeGrafter"/>
</dbReference>
<dbReference type="PIRSF" id="PIRSF018300">
    <property type="entry name" value="DNA_pol_alph_2"/>
    <property type="match status" value="1"/>
</dbReference>